<evidence type="ECO:0000313" key="4">
    <source>
        <dbReference type="EMBL" id="BAV41915.1"/>
    </source>
</evidence>
<dbReference type="PANTHER" id="PTHR32332">
    <property type="entry name" value="2-NITROPROPANE DIOXYGENASE"/>
    <property type="match status" value="1"/>
</dbReference>
<dbReference type="Proteomes" id="UP000218067">
    <property type="component" value="Chromosome"/>
</dbReference>
<dbReference type="InterPro" id="IPR004136">
    <property type="entry name" value="NMO"/>
</dbReference>
<proteinExistence type="predicted"/>
<accession>A0A1B4Y4C4</accession>
<keyword evidence="2" id="KW-0288">FMN</keyword>
<organism evidence="4 5">
    <name type="scientific">Mycobacterium ulcerans subsp. shinshuense</name>
    <dbReference type="NCBI Taxonomy" id="1124626"/>
    <lineage>
        <taxon>Bacteria</taxon>
        <taxon>Bacillati</taxon>
        <taxon>Actinomycetota</taxon>
        <taxon>Actinomycetes</taxon>
        <taxon>Mycobacteriales</taxon>
        <taxon>Mycobacteriaceae</taxon>
        <taxon>Mycobacterium</taxon>
        <taxon>Mycobacterium ulcerans group</taxon>
    </lineage>
</organism>
<evidence type="ECO:0000256" key="3">
    <source>
        <dbReference type="ARBA" id="ARBA00023002"/>
    </source>
</evidence>
<evidence type="ECO:0000313" key="5">
    <source>
        <dbReference type="Proteomes" id="UP000218067"/>
    </source>
</evidence>
<dbReference type="EMBL" id="AP017624">
    <property type="protein sequence ID" value="BAV41915.1"/>
    <property type="molecule type" value="Genomic_DNA"/>
</dbReference>
<keyword evidence="4" id="KW-0223">Dioxygenase</keyword>
<dbReference type="GeneID" id="93437433"/>
<reference evidence="4 5" key="1">
    <citation type="submission" date="2016-08" db="EMBL/GenBank/DDBJ databases">
        <title>Complete genome sequence of Mycobacterium shinshuense, a subspecies of M. ulcerans.</title>
        <authorList>
            <person name="Yoshida M."/>
            <person name="Ogura Y."/>
            <person name="Hayashi T."/>
            <person name="Hoshino Y."/>
        </authorList>
    </citation>
    <scope>NUCLEOTIDE SEQUENCE [LARGE SCALE GENOMIC DNA]</scope>
    <source>
        <strain evidence="5">ATCC 33728</strain>
    </source>
</reference>
<dbReference type="AlphaFoldDB" id="A0A1B4Y4C4"/>
<dbReference type="Gene3D" id="3.20.20.70">
    <property type="entry name" value="Aldolase class I"/>
    <property type="match status" value="1"/>
</dbReference>
<dbReference type="GO" id="GO:0051213">
    <property type="term" value="F:dioxygenase activity"/>
    <property type="evidence" value="ECO:0007669"/>
    <property type="project" value="UniProtKB-KW"/>
</dbReference>
<sequence>MRTRVAEMLGVEFPICAFSHCRDVVAAVTNAGGFGILGATAHSPKRLESELTWIEEQTRGKPYGVDLLLPPKYVGAEQGGIDPVQARELVPEAHRAFVEELLARYGIAPSPEAGAERISRSGGGLNISPKGYEPLLDVVFSHDIRLIASALGPPPSDLVERAHKKEVLVAALAGTTQHARRHAAAGVDLIVAQGTEAGGHTGEVATMVLVPEVVDAVAPTPVLAAGGIARGRQIAAALALGAEGVWCGSVWLTTEEAETVPAVKDKFLAATSSDTVRSRSMTGKPARMLRTAWTDEWARPDTPEPLGMPLQTALITDSQIRINQAAVQPGAKARELATYFVGQVVGSLDRVRPTRSVVLEMVEEFIDTIGRLERLAD</sequence>
<dbReference type="RefSeq" id="WP_096370987.1">
    <property type="nucleotide sequence ID" value="NZ_AP017624.1"/>
</dbReference>
<dbReference type="InterPro" id="IPR013785">
    <property type="entry name" value="Aldolase_TIM"/>
</dbReference>
<keyword evidence="1" id="KW-0285">Flavoprotein</keyword>
<gene>
    <name evidence="4" type="ORF">SHTP_2835</name>
</gene>
<evidence type="ECO:0000256" key="2">
    <source>
        <dbReference type="ARBA" id="ARBA00022643"/>
    </source>
</evidence>
<name>A0A1B4Y4C4_MYCUL</name>
<dbReference type="GO" id="GO:0018580">
    <property type="term" value="F:nitronate monooxygenase activity"/>
    <property type="evidence" value="ECO:0007669"/>
    <property type="project" value="InterPro"/>
</dbReference>
<dbReference type="PANTHER" id="PTHR32332:SF38">
    <property type="entry name" value="MONOOXYGENASE RV1533-RELATED"/>
    <property type="match status" value="1"/>
</dbReference>
<dbReference type="Pfam" id="PF03060">
    <property type="entry name" value="NMO"/>
    <property type="match status" value="1"/>
</dbReference>
<keyword evidence="3" id="KW-0560">Oxidoreductase</keyword>
<dbReference type="CDD" id="cd04730">
    <property type="entry name" value="NPD_like"/>
    <property type="match status" value="1"/>
</dbReference>
<protein>
    <submittedName>
        <fullName evidence="4">Dioxygenase</fullName>
    </submittedName>
</protein>
<evidence type="ECO:0000256" key="1">
    <source>
        <dbReference type="ARBA" id="ARBA00022630"/>
    </source>
</evidence>
<dbReference type="SUPFAM" id="SSF51412">
    <property type="entry name" value="Inosine monophosphate dehydrogenase (IMPDH)"/>
    <property type="match status" value="1"/>
</dbReference>